<evidence type="ECO:0000256" key="1">
    <source>
        <dbReference type="SAM" id="Coils"/>
    </source>
</evidence>
<keyword evidence="4" id="KW-1185">Reference proteome</keyword>
<sequence length="129" mass="14244">MSTQRAATLILLMGVVAPAWAAEPACERKALAIQKQIEIAEAAGNRSRLSGLQKALSSVKAHCTDAGLIADKQKDIAEQQEEIDELRAEIQEKTSEGRDDKVTKLERKLAREQAELQILEQELAELRQP</sequence>
<accession>A0ABS8C8M2</accession>
<dbReference type="Pfam" id="PF06476">
    <property type="entry name" value="DUF1090"/>
    <property type="match status" value="1"/>
</dbReference>
<feature type="chain" id="PRO_5045168676" evidence="2">
    <location>
        <begin position="22"/>
        <end position="129"/>
    </location>
</feature>
<dbReference type="EMBL" id="JACDXW010000001">
    <property type="protein sequence ID" value="MCB5362370.1"/>
    <property type="molecule type" value="Genomic_DNA"/>
</dbReference>
<protein>
    <submittedName>
        <fullName evidence="3">DUF1090 domain-containing protein</fullName>
    </submittedName>
</protein>
<feature type="coiled-coil region" evidence="1">
    <location>
        <begin position="69"/>
        <end position="129"/>
    </location>
</feature>
<proteinExistence type="predicted"/>
<dbReference type="RefSeq" id="WP_226952608.1">
    <property type="nucleotide sequence ID" value="NZ_JACDXW010000001.1"/>
</dbReference>
<keyword evidence="2" id="KW-0732">Signal</keyword>
<keyword evidence="1" id="KW-0175">Coiled coil</keyword>
<feature type="signal peptide" evidence="2">
    <location>
        <begin position="1"/>
        <end position="21"/>
    </location>
</feature>
<comment type="caution">
    <text evidence="3">The sequence shown here is derived from an EMBL/GenBank/DDBJ whole genome shotgun (WGS) entry which is preliminary data.</text>
</comment>
<dbReference type="InterPro" id="IPR009468">
    <property type="entry name" value="DUF1090"/>
</dbReference>
<dbReference type="Proteomes" id="UP000776983">
    <property type="component" value="Unassembled WGS sequence"/>
</dbReference>
<gene>
    <name evidence="3" type="ORF">H0484_01165</name>
</gene>
<name>A0ABS8C8M2_9BURK</name>
<evidence type="ECO:0000313" key="3">
    <source>
        <dbReference type="EMBL" id="MCB5362370.1"/>
    </source>
</evidence>
<reference evidence="3 4" key="1">
    <citation type="submission" date="2020-07" db="EMBL/GenBank/DDBJ databases">
        <title>Pusillimonas sp. nov., isolated from poultry manure in Taiwan.</title>
        <authorList>
            <person name="Lin S.-Y."/>
            <person name="Tang Y.-S."/>
            <person name="Young C.-C."/>
        </authorList>
    </citation>
    <scope>NUCLEOTIDE SEQUENCE [LARGE SCALE GENOMIC DNA]</scope>
    <source>
        <strain evidence="3 4">CC-YST705</strain>
    </source>
</reference>
<evidence type="ECO:0000313" key="4">
    <source>
        <dbReference type="Proteomes" id="UP000776983"/>
    </source>
</evidence>
<organism evidence="3 4">
    <name type="scientific">Mesopusillimonas faecipullorum</name>
    <dbReference type="NCBI Taxonomy" id="2755040"/>
    <lineage>
        <taxon>Bacteria</taxon>
        <taxon>Pseudomonadati</taxon>
        <taxon>Pseudomonadota</taxon>
        <taxon>Betaproteobacteria</taxon>
        <taxon>Burkholderiales</taxon>
        <taxon>Alcaligenaceae</taxon>
        <taxon>Mesopusillimonas</taxon>
    </lineage>
</organism>
<evidence type="ECO:0000256" key="2">
    <source>
        <dbReference type="SAM" id="SignalP"/>
    </source>
</evidence>